<accession>A0A934SA26</accession>
<proteinExistence type="predicted"/>
<dbReference type="Pfam" id="PF13175">
    <property type="entry name" value="AAA_15"/>
    <property type="match status" value="1"/>
</dbReference>
<reference evidence="3" key="1">
    <citation type="submission" date="2021-01" db="EMBL/GenBank/DDBJ databases">
        <title>Modified the classification status of verrucomicrobia.</title>
        <authorList>
            <person name="Feng X."/>
        </authorList>
    </citation>
    <scope>NUCLEOTIDE SEQUENCE</scope>
    <source>
        <strain evidence="3">KCTC 22041</strain>
    </source>
</reference>
<dbReference type="PANTHER" id="PTHR43581">
    <property type="entry name" value="ATP/GTP PHOSPHATASE"/>
    <property type="match status" value="1"/>
</dbReference>
<sequence>MELRGIKYKKIYGYLSGELTFKTGENFLVGINGCGKTTVLNLIKWLLEPSLADLCTLDHEYVSLEFKHEKYLYTLKSEIKNSIHELQLITKDKTHNYHPITTTLHLSPNLLKNQEFINEAKKRYSSMTPDLNEVATWHFLVEELPSPVFIGLGRSIDGKYLLGSHKRSAVLRERNRPESLPAATIATELMRDAYNTVRQQIVEINEDLNRKVLELSFSGLIRNSSGKNKSRLTEIRSKISKLKENFTTSSGKGKYSKTLSDQGVRNAIIEYLKGLEKLLDQSKAVDQIMLILNGHNFERAANMFDLFEEHENRAREAQSEIDTFTEVVNEFITDSGKKINFHNDTGTPYFTRNADNRRMLLCDLSSGEAQIVILLTYFAFLAKKGVPIIIDEPELSLHVQWQEKFVTSVKRVLPSECQTLMATHSPEICGAEEVNVQPITVSSNQ</sequence>
<dbReference type="SUPFAM" id="SSF52540">
    <property type="entry name" value="P-loop containing nucleoside triphosphate hydrolases"/>
    <property type="match status" value="1"/>
</dbReference>
<feature type="coiled-coil region" evidence="1">
    <location>
        <begin position="300"/>
        <end position="327"/>
    </location>
</feature>
<organism evidence="3 4">
    <name type="scientific">Luteolibacter pohnpeiensis</name>
    <dbReference type="NCBI Taxonomy" id="454153"/>
    <lineage>
        <taxon>Bacteria</taxon>
        <taxon>Pseudomonadati</taxon>
        <taxon>Verrucomicrobiota</taxon>
        <taxon>Verrucomicrobiia</taxon>
        <taxon>Verrucomicrobiales</taxon>
        <taxon>Verrucomicrobiaceae</taxon>
        <taxon>Luteolibacter</taxon>
    </lineage>
</organism>
<evidence type="ECO:0000259" key="2">
    <source>
        <dbReference type="Pfam" id="PF13175"/>
    </source>
</evidence>
<dbReference type="EMBL" id="JAENIJ010000064">
    <property type="protein sequence ID" value="MBK1884608.1"/>
    <property type="molecule type" value="Genomic_DNA"/>
</dbReference>
<keyword evidence="4" id="KW-1185">Reference proteome</keyword>
<dbReference type="Proteomes" id="UP000603141">
    <property type="component" value="Unassembled WGS sequence"/>
</dbReference>
<dbReference type="InterPro" id="IPR027417">
    <property type="entry name" value="P-loop_NTPase"/>
</dbReference>
<evidence type="ECO:0000313" key="4">
    <source>
        <dbReference type="Proteomes" id="UP000603141"/>
    </source>
</evidence>
<comment type="caution">
    <text evidence="3">The sequence shown here is derived from an EMBL/GenBank/DDBJ whole genome shotgun (WGS) entry which is preliminary data.</text>
</comment>
<evidence type="ECO:0000256" key="1">
    <source>
        <dbReference type="SAM" id="Coils"/>
    </source>
</evidence>
<dbReference type="RefSeq" id="WP_200273960.1">
    <property type="nucleotide sequence ID" value="NZ_JAENIJ010000064.1"/>
</dbReference>
<dbReference type="AlphaFoldDB" id="A0A934SA26"/>
<dbReference type="Gene3D" id="3.40.50.300">
    <property type="entry name" value="P-loop containing nucleotide triphosphate hydrolases"/>
    <property type="match status" value="1"/>
</dbReference>
<protein>
    <submittedName>
        <fullName evidence="3">AAA family ATPase</fullName>
    </submittedName>
</protein>
<dbReference type="InterPro" id="IPR041685">
    <property type="entry name" value="AAA_GajA/Old/RecF-like"/>
</dbReference>
<gene>
    <name evidence="3" type="ORF">JIN85_19485</name>
</gene>
<feature type="domain" description="Endonuclease GajA/Old nuclease/RecF-like AAA" evidence="2">
    <location>
        <begin position="18"/>
        <end position="428"/>
    </location>
</feature>
<name>A0A934SA26_9BACT</name>
<keyword evidence="1" id="KW-0175">Coiled coil</keyword>
<dbReference type="PANTHER" id="PTHR43581:SF2">
    <property type="entry name" value="EXCINUCLEASE ATPASE SUBUNIT"/>
    <property type="match status" value="1"/>
</dbReference>
<evidence type="ECO:0000313" key="3">
    <source>
        <dbReference type="EMBL" id="MBK1884608.1"/>
    </source>
</evidence>
<dbReference type="InterPro" id="IPR051396">
    <property type="entry name" value="Bact_Antivir_Def_Nuclease"/>
</dbReference>